<evidence type="ECO:0000313" key="3">
    <source>
        <dbReference type="Proteomes" id="UP001052739"/>
    </source>
</evidence>
<dbReference type="EMBL" id="BNDW01000117">
    <property type="protein sequence ID" value="GHI27721.1"/>
    <property type="molecule type" value="Genomic_DNA"/>
</dbReference>
<dbReference type="Proteomes" id="UP001052739">
    <property type="component" value="Unassembled WGS sequence"/>
</dbReference>
<proteinExistence type="predicted"/>
<protein>
    <submittedName>
        <fullName evidence="2">Uncharacterized protein</fullName>
    </submittedName>
</protein>
<organism evidence="2 3">
    <name type="scientific">Streptomyces hydrogenans</name>
    <dbReference type="NCBI Taxonomy" id="1873719"/>
    <lineage>
        <taxon>Bacteria</taxon>
        <taxon>Bacillati</taxon>
        <taxon>Actinomycetota</taxon>
        <taxon>Actinomycetes</taxon>
        <taxon>Kitasatosporales</taxon>
        <taxon>Streptomycetaceae</taxon>
        <taxon>Streptomyces</taxon>
    </lineage>
</organism>
<feature type="compositionally biased region" description="Pro residues" evidence="1">
    <location>
        <begin position="83"/>
        <end position="103"/>
    </location>
</feature>
<dbReference type="RefSeq" id="WP_226652945.1">
    <property type="nucleotide sequence ID" value="NZ_BNDW01000117.1"/>
</dbReference>
<gene>
    <name evidence="2" type="ORF">Shyd_90920</name>
</gene>
<name>A0ABQ3PRT3_9ACTN</name>
<feature type="compositionally biased region" description="Pro residues" evidence="1">
    <location>
        <begin position="116"/>
        <end position="153"/>
    </location>
</feature>
<sequence>MDDDEMRRRFDGAARVQLMFRRGYTSASKQRAEAIGHALGYRPVIAESAGWRGIRLTFARDEAPDARRRRELTIARLRSGGPVLPPTETPPPPAPLPPPPAAPPTRTARPRAGGPPSAPPPPPPPPAALPPNRPRIPPKPTVPPPPPPPPSGS</sequence>
<evidence type="ECO:0000256" key="1">
    <source>
        <dbReference type="SAM" id="MobiDB-lite"/>
    </source>
</evidence>
<keyword evidence="3" id="KW-1185">Reference proteome</keyword>
<reference evidence="2" key="1">
    <citation type="submission" date="2024-05" db="EMBL/GenBank/DDBJ databases">
        <title>Whole genome shotgun sequence of Streptomyces hydrogenans NBRC 13475.</title>
        <authorList>
            <person name="Komaki H."/>
            <person name="Tamura T."/>
        </authorList>
    </citation>
    <scope>NUCLEOTIDE SEQUENCE</scope>
    <source>
        <strain evidence="2">NBRC 13475</strain>
    </source>
</reference>
<evidence type="ECO:0000313" key="2">
    <source>
        <dbReference type="EMBL" id="GHI27721.1"/>
    </source>
</evidence>
<comment type="caution">
    <text evidence="2">The sequence shown here is derived from an EMBL/GenBank/DDBJ whole genome shotgun (WGS) entry which is preliminary data.</text>
</comment>
<feature type="compositionally biased region" description="Low complexity" evidence="1">
    <location>
        <begin position="104"/>
        <end position="115"/>
    </location>
</feature>
<accession>A0ABQ3PRT3</accession>
<feature type="region of interest" description="Disordered" evidence="1">
    <location>
        <begin position="74"/>
        <end position="153"/>
    </location>
</feature>
<dbReference type="PRINTS" id="PR01217">
    <property type="entry name" value="PRICHEXTENSN"/>
</dbReference>